<dbReference type="AlphaFoldDB" id="A0A1G9VSU2"/>
<dbReference type="GO" id="GO:0003677">
    <property type="term" value="F:DNA binding"/>
    <property type="evidence" value="ECO:0007669"/>
    <property type="project" value="UniProtKB-KW"/>
</dbReference>
<dbReference type="GO" id="GO:0003700">
    <property type="term" value="F:DNA-binding transcription factor activity"/>
    <property type="evidence" value="ECO:0007669"/>
    <property type="project" value="InterPro"/>
</dbReference>
<dbReference type="OrthoDB" id="5327581at2"/>
<evidence type="ECO:0000256" key="2">
    <source>
        <dbReference type="ARBA" id="ARBA00023125"/>
    </source>
</evidence>
<dbReference type="STRING" id="990371.SAMN05421813_12235"/>
<keyword evidence="3" id="KW-0804">Transcription</keyword>
<evidence type="ECO:0000313" key="6">
    <source>
        <dbReference type="Proteomes" id="UP000199226"/>
    </source>
</evidence>
<proteinExistence type="predicted"/>
<dbReference type="PANTHER" id="PTHR42756">
    <property type="entry name" value="TRANSCRIPTIONAL REGULATOR, MARR"/>
    <property type="match status" value="1"/>
</dbReference>
<evidence type="ECO:0000256" key="3">
    <source>
        <dbReference type="ARBA" id="ARBA00023163"/>
    </source>
</evidence>
<dbReference type="EMBL" id="FNHH01000022">
    <property type="protein sequence ID" value="SDM75299.1"/>
    <property type="molecule type" value="Genomic_DNA"/>
</dbReference>
<evidence type="ECO:0000313" key="5">
    <source>
        <dbReference type="EMBL" id="SDM75299.1"/>
    </source>
</evidence>
<dbReference type="InterPro" id="IPR036390">
    <property type="entry name" value="WH_DNA-bd_sf"/>
</dbReference>
<dbReference type="SUPFAM" id="SSF46785">
    <property type="entry name" value="Winged helix' DNA-binding domain"/>
    <property type="match status" value="1"/>
</dbReference>
<evidence type="ECO:0000256" key="1">
    <source>
        <dbReference type="ARBA" id="ARBA00023015"/>
    </source>
</evidence>
<dbReference type="Proteomes" id="UP000199226">
    <property type="component" value="Unassembled WGS sequence"/>
</dbReference>
<accession>A0A1G9VSU2</accession>
<protein>
    <submittedName>
        <fullName evidence="5">DNA-binding transcriptional regulator, MarR family</fullName>
    </submittedName>
</protein>
<evidence type="ECO:0000259" key="4">
    <source>
        <dbReference type="PROSITE" id="PS50995"/>
    </source>
</evidence>
<dbReference type="PROSITE" id="PS50995">
    <property type="entry name" value="HTH_MARR_2"/>
    <property type="match status" value="1"/>
</dbReference>
<keyword evidence="2 5" id="KW-0238">DNA-binding</keyword>
<dbReference type="PANTHER" id="PTHR42756:SF1">
    <property type="entry name" value="TRANSCRIPTIONAL REPRESSOR OF EMRAB OPERON"/>
    <property type="match status" value="1"/>
</dbReference>
<feature type="domain" description="HTH marR-type" evidence="4">
    <location>
        <begin position="2"/>
        <end position="134"/>
    </location>
</feature>
<sequence>MQEPLANPLLSASKKYLNALSKMVNQLSIDRYHYVLVLIDFHEENLSQKALAEILHIDKSYMVNILDYLEEKEYVIREKNPYDRREQLIRLTSKAQKDIPVIKEAIEELNNKSLQNISESKKQIFNEVLGIIQDNLIKIEPKQTKKPHTILKNYN</sequence>
<gene>
    <name evidence="5" type="ORF">SAMN05421813_12235</name>
</gene>
<dbReference type="RefSeq" id="WP_090705792.1">
    <property type="nucleotide sequence ID" value="NZ_FNHH01000022.1"/>
</dbReference>
<dbReference type="InterPro" id="IPR036388">
    <property type="entry name" value="WH-like_DNA-bd_sf"/>
</dbReference>
<dbReference type="PRINTS" id="PR00598">
    <property type="entry name" value="HTHMARR"/>
</dbReference>
<reference evidence="6" key="1">
    <citation type="submission" date="2016-10" db="EMBL/GenBank/DDBJ databases">
        <authorList>
            <person name="Varghese N."/>
            <person name="Submissions S."/>
        </authorList>
    </citation>
    <scope>NUCLEOTIDE SEQUENCE [LARGE SCALE GENOMIC DNA]</scope>
    <source>
        <strain evidence="6">DSM 24536</strain>
    </source>
</reference>
<keyword evidence="1" id="KW-0805">Transcription regulation</keyword>
<keyword evidence="6" id="KW-1185">Reference proteome</keyword>
<dbReference type="SMART" id="SM00347">
    <property type="entry name" value="HTH_MARR"/>
    <property type="match status" value="1"/>
</dbReference>
<organism evidence="5 6">
    <name type="scientific">Daejeonella rubra</name>
    <dbReference type="NCBI Taxonomy" id="990371"/>
    <lineage>
        <taxon>Bacteria</taxon>
        <taxon>Pseudomonadati</taxon>
        <taxon>Bacteroidota</taxon>
        <taxon>Sphingobacteriia</taxon>
        <taxon>Sphingobacteriales</taxon>
        <taxon>Sphingobacteriaceae</taxon>
        <taxon>Daejeonella</taxon>
    </lineage>
</organism>
<dbReference type="InterPro" id="IPR000835">
    <property type="entry name" value="HTH_MarR-typ"/>
</dbReference>
<name>A0A1G9VSU2_9SPHI</name>
<dbReference type="Gene3D" id="1.10.10.10">
    <property type="entry name" value="Winged helix-like DNA-binding domain superfamily/Winged helix DNA-binding domain"/>
    <property type="match status" value="1"/>
</dbReference>
<dbReference type="Pfam" id="PF12802">
    <property type="entry name" value="MarR_2"/>
    <property type="match status" value="1"/>
</dbReference>